<dbReference type="Gene3D" id="3.30.160.60">
    <property type="entry name" value="Classic Zinc Finger"/>
    <property type="match status" value="1"/>
</dbReference>
<keyword evidence="2" id="KW-1185">Reference proteome</keyword>
<organism evidence="1 2">
    <name type="scientific">Polyplosphaeria fusca</name>
    <dbReference type="NCBI Taxonomy" id="682080"/>
    <lineage>
        <taxon>Eukaryota</taxon>
        <taxon>Fungi</taxon>
        <taxon>Dikarya</taxon>
        <taxon>Ascomycota</taxon>
        <taxon>Pezizomycotina</taxon>
        <taxon>Dothideomycetes</taxon>
        <taxon>Pleosporomycetidae</taxon>
        <taxon>Pleosporales</taxon>
        <taxon>Tetraplosphaeriaceae</taxon>
        <taxon>Polyplosphaeria</taxon>
    </lineage>
</organism>
<evidence type="ECO:0000313" key="2">
    <source>
        <dbReference type="Proteomes" id="UP000799444"/>
    </source>
</evidence>
<dbReference type="EMBL" id="ML996105">
    <property type="protein sequence ID" value="KAF2739121.1"/>
    <property type="molecule type" value="Genomic_DNA"/>
</dbReference>
<accession>A0A9P4R913</accession>
<dbReference type="AlphaFoldDB" id="A0A9P4R913"/>
<comment type="caution">
    <text evidence="1">The sequence shown here is derived from an EMBL/GenBank/DDBJ whole genome shotgun (WGS) entry which is preliminary data.</text>
</comment>
<reference evidence="1" key="1">
    <citation type="journal article" date="2020" name="Stud. Mycol.">
        <title>101 Dothideomycetes genomes: a test case for predicting lifestyles and emergence of pathogens.</title>
        <authorList>
            <person name="Haridas S."/>
            <person name="Albert R."/>
            <person name="Binder M."/>
            <person name="Bloem J."/>
            <person name="Labutti K."/>
            <person name="Salamov A."/>
            <person name="Andreopoulos B."/>
            <person name="Baker S."/>
            <person name="Barry K."/>
            <person name="Bills G."/>
            <person name="Bluhm B."/>
            <person name="Cannon C."/>
            <person name="Castanera R."/>
            <person name="Culley D."/>
            <person name="Daum C."/>
            <person name="Ezra D."/>
            <person name="Gonzalez J."/>
            <person name="Henrissat B."/>
            <person name="Kuo A."/>
            <person name="Liang C."/>
            <person name="Lipzen A."/>
            <person name="Lutzoni F."/>
            <person name="Magnuson J."/>
            <person name="Mondo S."/>
            <person name="Nolan M."/>
            <person name="Ohm R."/>
            <person name="Pangilinan J."/>
            <person name="Park H.-J."/>
            <person name="Ramirez L."/>
            <person name="Alfaro M."/>
            <person name="Sun H."/>
            <person name="Tritt A."/>
            <person name="Yoshinaga Y."/>
            <person name="Zwiers L.-H."/>
            <person name="Turgeon B."/>
            <person name="Goodwin S."/>
            <person name="Spatafora J."/>
            <person name="Crous P."/>
            <person name="Grigoriev I."/>
        </authorList>
    </citation>
    <scope>NUCLEOTIDE SEQUENCE</scope>
    <source>
        <strain evidence="1">CBS 125425</strain>
    </source>
</reference>
<proteinExistence type="predicted"/>
<dbReference type="Proteomes" id="UP000799444">
    <property type="component" value="Unassembled WGS sequence"/>
</dbReference>
<gene>
    <name evidence="1" type="ORF">EJ04DRAFT_573136</name>
</gene>
<protein>
    <submittedName>
        <fullName evidence="1">Uncharacterized protein</fullName>
    </submittedName>
</protein>
<evidence type="ECO:0000313" key="1">
    <source>
        <dbReference type="EMBL" id="KAF2739121.1"/>
    </source>
</evidence>
<sequence length="179" mass="19398">MDGYWGSILEQRSNAEELQVLHPPVIPARTVYDDPSSGLKPREILHTDIYGHHGPPPDDLVDPQVWSGRNDAQSSFVQSGSAPAESNKLHKGASDEALKIPCGQCGKVYNGQHAPRNLARHVADKHPVDTAAAGGAGEPNGLKERVYRCPVCAKEYHRNGAYAVARVMPFANTKEPTQS</sequence>
<name>A0A9P4R913_9PLEO</name>